<comment type="caution">
    <text evidence="1">The sequence shown here is derived from an EMBL/GenBank/DDBJ whole genome shotgun (WGS) entry which is preliminary data.</text>
</comment>
<evidence type="ECO:0000313" key="1">
    <source>
        <dbReference type="EMBL" id="MCI4392453.1"/>
    </source>
</evidence>
<gene>
    <name evidence="1" type="ORF">PGIGA_G00146010</name>
</gene>
<dbReference type="Proteomes" id="UP000829447">
    <property type="component" value="Linkage Group LG24"/>
</dbReference>
<protein>
    <submittedName>
        <fullName evidence="1">Uncharacterized protein</fullName>
    </submittedName>
</protein>
<name>A0ACC5XM83_PANGG</name>
<keyword evidence="2" id="KW-1185">Reference proteome</keyword>
<proteinExistence type="predicted"/>
<dbReference type="EMBL" id="CM040477">
    <property type="protein sequence ID" value="MCI4392453.1"/>
    <property type="molecule type" value="Genomic_DNA"/>
</dbReference>
<feature type="non-terminal residue" evidence="1">
    <location>
        <position position="1"/>
    </location>
</feature>
<accession>A0ACC5XM83</accession>
<evidence type="ECO:0000313" key="2">
    <source>
        <dbReference type="Proteomes" id="UP000829447"/>
    </source>
</evidence>
<organism evidence="1 2">
    <name type="scientific">Pangasianodon gigas</name>
    <name type="common">Mekong giant catfish</name>
    <name type="synonym">Pangasius gigas</name>
    <dbReference type="NCBI Taxonomy" id="30993"/>
    <lineage>
        <taxon>Eukaryota</taxon>
        <taxon>Metazoa</taxon>
        <taxon>Chordata</taxon>
        <taxon>Craniata</taxon>
        <taxon>Vertebrata</taxon>
        <taxon>Euteleostomi</taxon>
        <taxon>Actinopterygii</taxon>
        <taxon>Neopterygii</taxon>
        <taxon>Teleostei</taxon>
        <taxon>Ostariophysi</taxon>
        <taxon>Siluriformes</taxon>
        <taxon>Pangasiidae</taxon>
        <taxon>Pangasianodon</taxon>
    </lineage>
</organism>
<sequence>RHQQAAVFQLEGSWCPALLGVVSCAPYFILLISDSDFELFPDIELDWSLVFRIFGLCI</sequence>
<reference evidence="1 2" key="1">
    <citation type="journal article" date="2022" name="bioRxiv">
        <title>An ancient truncated duplication of the anti-Mullerian hormone receptor type 2 gene is a potential conserved master sex determinant in the Pangasiidae catfish family.</title>
        <authorList>
            <person name="Wen M."/>
            <person name="Pan Q."/>
            <person name="Jouanno E."/>
            <person name="Montfort J."/>
            <person name="Zahm M."/>
            <person name="Cabau C."/>
            <person name="Klopp C."/>
            <person name="Iampietro C."/>
            <person name="Roques C."/>
            <person name="Bouchez O."/>
            <person name="Castinel A."/>
            <person name="Donnadieu C."/>
            <person name="Parrinello H."/>
            <person name="Poncet C."/>
            <person name="Belmonte E."/>
            <person name="Gautier V."/>
            <person name="Avarre J.-C."/>
            <person name="Dugue R."/>
            <person name="Gustiano R."/>
            <person name="Ha T.T.T."/>
            <person name="Campet M."/>
            <person name="Sriphairoj K."/>
            <person name="Ribolli J."/>
            <person name="de Almeida F.L."/>
            <person name="Desvignes T."/>
            <person name="Postlethwait J.H."/>
            <person name="Bucao C.F."/>
            <person name="Robinson-Rechavi M."/>
            <person name="Bobe J."/>
            <person name="Herpin A."/>
            <person name="Guiguen Y."/>
        </authorList>
    </citation>
    <scope>NUCLEOTIDE SEQUENCE [LARGE SCALE GENOMIC DNA]</scope>
    <source>
        <strain evidence="1">YG-Dec2019</strain>
    </source>
</reference>